<accession>A0A3M0A5Q9</accession>
<dbReference type="GO" id="GO:0004156">
    <property type="term" value="F:dihydropteroate synthase activity"/>
    <property type="evidence" value="ECO:0007669"/>
    <property type="project" value="UniProtKB-EC"/>
</dbReference>
<evidence type="ECO:0000256" key="7">
    <source>
        <dbReference type="ARBA" id="ARBA00022842"/>
    </source>
</evidence>
<dbReference type="PANTHER" id="PTHR20941">
    <property type="entry name" value="FOLATE SYNTHESIS PROTEINS"/>
    <property type="match status" value="1"/>
</dbReference>
<evidence type="ECO:0000313" key="12">
    <source>
        <dbReference type="Proteomes" id="UP000267187"/>
    </source>
</evidence>
<sequence>MHSAFSNPTPQIMAILNVTPDSFSDGGALYSGSALDGGLIVDTVARLVAEGANIIDVGGESTRPGAAAVTEQAELDRVLPAVEVIKANFDVAVSIDTSTPSVMREGACLGADMLNDVRAFTREGALATAAETRLPICVMHMQGTPNTMQIAPSYHDVCAEVVDFLLQRRAEASRAGVAEDRVWLDPGFGFGKTLEHNLALMRGLSGLADHAPLLIGVSKKRMIGDVTAREVNERVVGSALFGYHALQNGARILRVHDVKSTRDAIATFLALDQ</sequence>
<evidence type="ECO:0000256" key="5">
    <source>
        <dbReference type="ARBA" id="ARBA00022679"/>
    </source>
</evidence>
<dbReference type="AlphaFoldDB" id="A0A3M0A5Q9"/>
<evidence type="ECO:0000256" key="6">
    <source>
        <dbReference type="ARBA" id="ARBA00022723"/>
    </source>
</evidence>
<dbReference type="GO" id="GO:0046654">
    <property type="term" value="P:tetrahydrofolate biosynthetic process"/>
    <property type="evidence" value="ECO:0007669"/>
    <property type="project" value="UniProtKB-UniPathway"/>
</dbReference>
<dbReference type="PROSITE" id="PS50972">
    <property type="entry name" value="PTERIN_BINDING"/>
    <property type="match status" value="1"/>
</dbReference>
<dbReference type="EC" id="2.5.1.15" evidence="4 9"/>
<dbReference type="PROSITE" id="PS00793">
    <property type="entry name" value="DHPS_2"/>
    <property type="match status" value="1"/>
</dbReference>
<dbReference type="GO" id="GO:0046872">
    <property type="term" value="F:metal ion binding"/>
    <property type="evidence" value="ECO:0007669"/>
    <property type="project" value="UniProtKB-KW"/>
</dbReference>
<name>A0A3M0A5Q9_9GAMM</name>
<dbReference type="UniPathway" id="UPA00077">
    <property type="reaction ID" value="UER00156"/>
</dbReference>
<evidence type="ECO:0000256" key="2">
    <source>
        <dbReference type="ARBA" id="ARBA00001946"/>
    </source>
</evidence>
<evidence type="ECO:0000259" key="10">
    <source>
        <dbReference type="PROSITE" id="PS50972"/>
    </source>
</evidence>
<dbReference type="InterPro" id="IPR011005">
    <property type="entry name" value="Dihydropteroate_synth-like_sf"/>
</dbReference>
<keyword evidence="12" id="KW-1185">Reference proteome</keyword>
<evidence type="ECO:0000256" key="3">
    <source>
        <dbReference type="ARBA" id="ARBA00004763"/>
    </source>
</evidence>
<comment type="cofactor">
    <cofactor evidence="2 9">
        <name>Mg(2+)</name>
        <dbReference type="ChEBI" id="CHEBI:18420"/>
    </cofactor>
</comment>
<keyword evidence="6 9" id="KW-0479">Metal-binding</keyword>
<feature type="domain" description="Pterin-binding" evidence="10">
    <location>
        <begin position="10"/>
        <end position="266"/>
    </location>
</feature>
<reference evidence="11 12" key="1">
    <citation type="submission" date="2018-10" db="EMBL/GenBank/DDBJ databases">
        <title>Genomic Encyclopedia of Type Strains, Phase IV (KMG-IV): sequencing the most valuable type-strain genomes for metagenomic binning, comparative biology and taxonomic classification.</title>
        <authorList>
            <person name="Goeker M."/>
        </authorList>
    </citation>
    <scope>NUCLEOTIDE SEQUENCE [LARGE SCALE GENOMIC DNA]</scope>
    <source>
        <strain evidence="11 12">DSM 25080</strain>
    </source>
</reference>
<protein>
    <recommendedName>
        <fullName evidence="4 9">Dihydropteroate synthase</fullName>
        <shortName evidence="9">DHPS</shortName>
        <ecNumber evidence="4 9">2.5.1.15</ecNumber>
    </recommendedName>
    <alternativeName>
        <fullName evidence="9">Dihydropteroate pyrophosphorylase</fullName>
    </alternativeName>
</protein>
<organism evidence="11 12">
    <name type="scientific">Umboniibacter marinipuniceus</name>
    <dbReference type="NCBI Taxonomy" id="569599"/>
    <lineage>
        <taxon>Bacteria</taxon>
        <taxon>Pseudomonadati</taxon>
        <taxon>Pseudomonadota</taxon>
        <taxon>Gammaproteobacteria</taxon>
        <taxon>Cellvibrionales</taxon>
        <taxon>Cellvibrionaceae</taxon>
        <taxon>Umboniibacter</taxon>
    </lineage>
</organism>
<comment type="similarity">
    <text evidence="9">Belongs to the DHPS family.</text>
</comment>
<dbReference type="PANTHER" id="PTHR20941:SF1">
    <property type="entry name" value="FOLIC ACID SYNTHESIS PROTEIN FOL1"/>
    <property type="match status" value="1"/>
</dbReference>
<evidence type="ECO:0000256" key="9">
    <source>
        <dbReference type="RuleBase" id="RU361205"/>
    </source>
</evidence>
<keyword evidence="8 9" id="KW-0289">Folate biosynthesis</keyword>
<evidence type="ECO:0000256" key="8">
    <source>
        <dbReference type="ARBA" id="ARBA00022909"/>
    </source>
</evidence>
<dbReference type="CDD" id="cd00739">
    <property type="entry name" value="DHPS"/>
    <property type="match status" value="1"/>
</dbReference>
<dbReference type="GO" id="GO:0005829">
    <property type="term" value="C:cytosol"/>
    <property type="evidence" value="ECO:0007669"/>
    <property type="project" value="TreeGrafter"/>
</dbReference>
<proteinExistence type="inferred from homology"/>
<dbReference type="Pfam" id="PF00809">
    <property type="entry name" value="Pterin_bind"/>
    <property type="match status" value="1"/>
</dbReference>
<dbReference type="InterPro" id="IPR000489">
    <property type="entry name" value="Pterin-binding_dom"/>
</dbReference>
<dbReference type="GO" id="GO:0046656">
    <property type="term" value="P:folic acid biosynthetic process"/>
    <property type="evidence" value="ECO:0007669"/>
    <property type="project" value="UniProtKB-KW"/>
</dbReference>
<keyword evidence="7 9" id="KW-0460">Magnesium</keyword>
<evidence type="ECO:0000256" key="1">
    <source>
        <dbReference type="ARBA" id="ARBA00000012"/>
    </source>
</evidence>
<dbReference type="PROSITE" id="PS00792">
    <property type="entry name" value="DHPS_1"/>
    <property type="match status" value="1"/>
</dbReference>
<dbReference type="SUPFAM" id="SSF51717">
    <property type="entry name" value="Dihydropteroate synthetase-like"/>
    <property type="match status" value="1"/>
</dbReference>
<dbReference type="EMBL" id="REFJ01000003">
    <property type="protein sequence ID" value="RMA80100.1"/>
    <property type="molecule type" value="Genomic_DNA"/>
</dbReference>
<comment type="pathway">
    <text evidence="3 9">Cofactor biosynthesis; tetrahydrofolate biosynthesis; 7,8-dihydrofolate from 2-amino-4-hydroxy-6-hydroxymethyl-7,8-dihydropteridine diphosphate and 4-aminobenzoate: step 1/2.</text>
</comment>
<dbReference type="Gene3D" id="3.20.20.20">
    <property type="entry name" value="Dihydropteroate synthase-like"/>
    <property type="match status" value="1"/>
</dbReference>
<comment type="caution">
    <text evidence="11">The sequence shown here is derived from an EMBL/GenBank/DDBJ whole genome shotgun (WGS) entry which is preliminary data.</text>
</comment>
<dbReference type="NCBIfam" id="TIGR01496">
    <property type="entry name" value="DHPS"/>
    <property type="match status" value="1"/>
</dbReference>
<dbReference type="InterPro" id="IPR006390">
    <property type="entry name" value="DHP_synth_dom"/>
</dbReference>
<dbReference type="Proteomes" id="UP000267187">
    <property type="component" value="Unassembled WGS sequence"/>
</dbReference>
<dbReference type="InterPro" id="IPR045031">
    <property type="entry name" value="DHP_synth-like"/>
</dbReference>
<evidence type="ECO:0000256" key="4">
    <source>
        <dbReference type="ARBA" id="ARBA00012458"/>
    </source>
</evidence>
<comment type="function">
    <text evidence="9">Catalyzes the condensation of para-aminobenzoate (pABA) with 6-hydroxymethyl-7,8-dihydropterin diphosphate (DHPt-PP) to form 7,8-dihydropteroate (H2Pte), the immediate precursor of folate derivatives.</text>
</comment>
<keyword evidence="5 9" id="KW-0808">Transferase</keyword>
<comment type="catalytic activity">
    <reaction evidence="1">
        <text>(7,8-dihydropterin-6-yl)methyl diphosphate + 4-aminobenzoate = 7,8-dihydropteroate + diphosphate</text>
        <dbReference type="Rhea" id="RHEA:19949"/>
        <dbReference type="ChEBI" id="CHEBI:17836"/>
        <dbReference type="ChEBI" id="CHEBI:17839"/>
        <dbReference type="ChEBI" id="CHEBI:33019"/>
        <dbReference type="ChEBI" id="CHEBI:72950"/>
        <dbReference type="EC" id="2.5.1.15"/>
    </reaction>
</comment>
<gene>
    <name evidence="11" type="ORF">DFR27_1462</name>
</gene>
<evidence type="ECO:0000313" key="11">
    <source>
        <dbReference type="EMBL" id="RMA80100.1"/>
    </source>
</evidence>